<comment type="similarity">
    <text evidence="1">Belongs to the DNA polymerase type-Y family.</text>
</comment>
<dbReference type="Gene3D" id="3.30.70.270">
    <property type="match status" value="1"/>
</dbReference>
<dbReference type="Pfam" id="PF00817">
    <property type="entry name" value="IMS"/>
    <property type="match status" value="1"/>
</dbReference>
<dbReference type="SUPFAM" id="SSF56672">
    <property type="entry name" value="DNA/RNA polymerases"/>
    <property type="match status" value="1"/>
</dbReference>
<dbReference type="InterPro" id="IPR043128">
    <property type="entry name" value="Rev_trsase/Diguanyl_cyclase"/>
</dbReference>
<evidence type="ECO:0000256" key="1">
    <source>
        <dbReference type="ARBA" id="ARBA00010945"/>
    </source>
</evidence>
<evidence type="ECO:0000256" key="2">
    <source>
        <dbReference type="ARBA" id="ARBA00022763"/>
    </source>
</evidence>
<protein>
    <submittedName>
        <fullName evidence="4">DNA polymerase Y family protein</fullName>
    </submittedName>
</protein>
<evidence type="ECO:0000313" key="4">
    <source>
        <dbReference type="EMBL" id="MBD0414081.1"/>
    </source>
</evidence>
<dbReference type="EMBL" id="JACVVX010000001">
    <property type="protein sequence ID" value="MBD0414081.1"/>
    <property type="molecule type" value="Genomic_DNA"/>
</dbReference>
<feature type="domain" description="UmuC" evidence="3">
    <location>
        <begin position="47"/>
        <end position="172"/>
    </location>
</feature>
<keyword evidence="5" id="KW-1185">Reference proteome</keyword>
<dbReference type="GO" id="GO:0006281">
    <property type="term" value="P:DNA repair"/>
    <property type="evidence" value="ECO:0007669"/>
    <property type="project" value="InterPro"/>
</dbReference>
<gene>
    <name evidence="4" type="ORF">ICI42_05390</name>
</gene>
<evidence type="ECO:0000259" key="3">
    <source>
        <dbReference type="Pfam" id="PF00817"/>
    </source>
</evidence>
<reference evidence="4" key="1">
    <citation type="submission" date="2020-09" db="EMBL/GenBank/DDBJ databases">
        <title>Genome seq and assembly of Tianweitania sp.</title>
        <authorList>
            <person name="Chhetri G."/>
        </authorList>
    </citation>
    <scope>NUCLEOTIDE SEQUENCE</scope>
    <source>
        <strain evidence="4">Rool2</strain>
    </source>
</reference>
<dbReference type="AlphaFoldDB" id="A0A8J6PID7"/>
<name>A0A8J6PID7_9HYPH</name>
<dbReference type="InterPro" id="IPR001126">
    <property type="entry name" value="UmuC"/>
</dbReference>
<keyword evidence="2" id="KW-0227">DNA damage</keyword>
<evidence type="ECO:0000313" key="5">
    <source>
        <dbReference type="Proteomes" id="UP000643405"/>
    </source>
</evidence>
<sequence>MSVFSKTEEEDASRRRIVALWFPYLAADRVLRKRWGRSWRSANPVRGPLIISHRESNTQRICALDEQAEALHLKRGMGIADARAMHPGIEIVEAEPDADKALLNGLADWCDRYTPLVALDGVDGLFLDISGCAHLFGGEQAMLNEIAKRLLGQGFCVRLGAASTPGGAWAAARFSNAAILTPKSEAAFLAPLPLSALRLAPELRERLEGVGLRRVGTLLQAPRAPLARRFGKGLLLRLDQALGAVEEAISPRLPVAPLSVERFLPEPLVRMEDVEHLLGLLANTLKGDLERRGEGARRLELRLFRVDGLVSRIAVGAARPLRDPHLILKLFRERLAVLGDQVDAGYGFDLVRLSAALVAPFDDRQADLVDSTGDEGEGIAHFADRVRARYGAETIVRPVLVESHIPEHAVTAVAVEDRVEAVPIQDERGANSERPIRLLQHPELLQVSAEVPEGPPIHFRWRSALHKVARSEGPERIAPEWWRDRADAETRDYFRIEDTEGRRFWLFRRGFYGTAARPPAWFMHGLFP</sequence>
<dbReference type="CDD" id="cd03468">
    <property type="entry name" value="PolY_like"/>
    <property type="match status" value="1"/>
</dbReference>
<dbReference type="InterPro" id="IPR043502">
    <property type="entry name" value="DNA/RNA_pol_sf"/>
</dbReference>
<dbReference type="Proteomes" id="UP000643405">
    <property type="component" value="Unassembled WGS sequence"/>
</dbReference>
<dbReference type="PANTHER" id="PTHR35369">
    <property type="entry name" value="BLR3025 PROTEIN-RELATED"/>
    <property type="match status" value="1"/>
</dbReference>
<comment type="caution">
    <text evidence="4">The sequence shown here is derived from an EMBL/GenBank/DDBJ whole genome shotgun (WGS) entry which is preliminary data.</text>
</comment>
<dbReference type="Gene3D" id="3.40.1170.60">
    <property type="match status" value="1"/>
</dbReference>
<proteinExistence type="inferred from homology"/>
<dbReference type="PANTHER" id="PTHR35369:SF2">
    <property type="entry name" value="BLR3025 PROTEIN"/>
    <property type="match status" value="1"/>
</dbReference>
<accession>A0A8J6PID7</accession>
<organism evidence="4 5">
    <name type="scientific">Oryzicola mucosus</name>
    <dbReference type="NCBI Taxonomy" id="2767425"/>
    <lineage>
        <taxon>Bacteria</taxon>
        <taxon>Pseudomonadati</taxon>
        <taxon>Pseudomonadota</taxon>
        <taxon>Alphaproteobacteria</taxon>
        <taxon>Hyphomicrobiales</taxon>
        <taxon>Phyllobacteriaceae</taxon>
        <taxon>Oryzicola</taxon>
    </lineage>
</organism>
<dbReference type="InterPro" id="IPR050356">
    <property type="entry name" value="SulA_CellDiv_inhibitor"/>
</dbReference>